<protein>
    <recommendedName>
        <fullName evidence="5">Riboflavin kinase</fullName>
        <ecNumber evidence="4">2.7.1.26</ecNumber>
    </recommendedName>
    <alternativeName>
        <fullName evidence="11">Flavin mononucleotide kinase 1</fullName>
    </alternativeName>
</protein>
<evidence type="ECO:0000313" key="14">
    <source>
        <dbReference type="Proteomes" id="UP000509704"/>
    </source>
</evidence>
<evidence type="ECO:0000256" key="10">
    <source>
        <dbReference type="ARBA" id="ARBA00022840"/>
    </source>
</evidence>
<keyword evidence="7" id="KW-0288">FMN</keyword>
<evidence type="ECO:0000256" key="1">
    <source>
        <dbReference type="ARBA" id="ARBA00003572"/>
    </source>
</evidence>
<dbReference type="EMBL" id="CP058609">
    <property type="protein sequence ID" value="QLG73994.1"/>
    <property type="molecule type" value="Genomic_DNA"/>
</dbReference>
<evidence type="ECO:0000256" key="9">
    <source>
        <dbReference type="ARBA" id="ARBA00022741"/>
    </source>
</evidence>
<evidence type="ECO:0000256" key="2">
    <source>
        <dbReference type="ARBA" id="ARBA00005201"/>
    </source>
</evidence>
<dbReference type="GeneID" id="59237752"/>
<comment type="function">
    <text evidence="1">Catalyzes the phosphorylation of riboflavin (vitamin B2) to form flavin mononucleotide (FMN) coenzyme.</text>
</comment>
<gene>
    <name evidence="13" type="ORF">HG535_0F05060</name>
</gene>
<evidence type="ECO:0000259" key="12">
    <source>
        <dbReference type="SMART" id="SM00904"/>
    </source>
</evidence>
<evidence type="ECO:0000256" key="3">
    <source>
        <dbReference type="ARBA" id="ARBA00010108"/>
    </source>
</evidence>
<dbReference type="Proteomes" id="UP000509704">
    <property type="component" value="Chromosome 6"/>
</dbReference>
<keyword evidence="14" id="KW-1185">Reference proteome</keyword>
<dbReference type="EC" id="2.7.1.26" evidence="4"/>
<dbReference type="GO" id="GO:0009398">
    <property type="term" value="P:FMN biosynthetic process"/>
    <property type="evidence" value="ECO:0007669"/>
    <property type="project" value="UniProtKB-UniPathway"/>
</dbReference>
<dbReference type="PANTHER" id="PTHR22749">
    <property type="entry name" value="RIBOFLAVIN KINASE/FMN ADENYLYLTRANSFERASE"/>
    <property type="match status" value="1"/>
</dbReference>
<dbReference type="GO" id="GO:0009231">
    <property type="term" value="P:riboflavin biosynthetic process"/>
    <property type="evidence" value="ECO:0007669"/>
    <property type="project" value="InterPro"/>
</dbReference>
<keyword evidence="6" id="KW-0285">Flavoprotein</keyword>
<dbReference type="SMART" id="SM00904">
    <property type="entry name" value="Flavokinase"/>
    <property type="match status" value="1"/>
</dbReference>
<keyword evidence="9" id="KW-0547">Nucleotide-binding</keyword>
<comment type="pathway">
    <text evidence="2">Cofactor biosynthesis; FMN biosynthesis; FMN from riboflavin (ATP route): step 1/1.</text>
</comment>
<comment type="similarity">
    <text evidence="3">Belongs to the flavokinase family.</text>
</comment>
<reference evidence="13 14" key="1">
    <citation type="submission" date="2020-07" db="EMBL/GenBank/DDBJ databases">
        <title>The yeast mating-type switching endonuclease HO is a domesticated member of an unorthodox homing genetic element family.</title>
        <authorList>
            <person name="Coughlan A.Y."/>
            <person name="Lombardi L."/>
            <person name="Braun-Galleani S."/>
            <person name="Martos A.R."/>
            <person name="Galeote V."/>
            <person name="Bigey F."/>
            <person name="Dequin S."/>
            <person name="Byrne K.P."/>
            <person name="Wolfe K.H."/>
        </authorList>
    </citation>
    <scope>NUCLEOTIDE SEQUENCE [LARGE SCALE GENOMIC DNA]</scope>
    <source>
        <strain evidence="13 14">NRRL Y-6702</strain>
    </source>
</reference>
<dbReference type="GO" id="GO:0005739">
    <property type="term" value="C:mitochondrion"/>
    <property type="evidence" value="ECO:0007669"/>
    <property type="project" value="TreeGrafter"/>
</dbReference>
<dbReference type="AlphaFoldDB" id="A0A7H9B6P9"/>
<evidence type="ECO:0000256" key="8">
    <source>
        <dbReference type="ARBA" id="ARBA00022679"/>
    </source>
</evidence>
<keyword evidence="8" id="KW-0808">Transferase</keyword>
<dbReference type="GO" id="GO:0008531">
    <property type="term" value="F:riboflavin kinase activity"/>
    <property type="evidence" value="ECO:0007669"/>
    <property type="project" value="UniProtKB-EC"/>
</dbReference>
<dbReference type="InterPro" id="IPR023468">
    <property type="entry name" value="Riboflavin_kinase"/>
</dbReference>
<name>A0A7H9B6P9_ZYGMR</name>
<organism evidence="13 14">
    <name type="scientific">Zygotorulaspora mrakii</name>
    <name type="common">Zygosaccharomyces mrakii</name>
    <dbReference type="NCBI Taxonomy" id="42260"/>
    <lineage>
        <taxon>Eukaryota</taxon>
        <taxon>Fungi</taxon>
        <taxon>Dikarya</taxon>
        <taxon>Ascomycota</taxon>
        <taxon>Saccharomycotina</taxon>
        <taxon>Saccharomycetes</taxon>
        <taxon>Saccharomycetales</taxon>
        <taxon>Saccharomycetaceae</taxon>
        <taxon>Zygotorulaspora</taxon>
    </lineage>
</organism>
<dbReference type="SUPFAM" id="SSF82114">
    <property type="entry name" value="Riboflavin kinase-like"/>
    <property type="match status" value="1"/>
</dbReference>
<sequence length="189" mass="21163">MTTRHCDAEIPDSPRPPYPLVSGYCDITCGFGRGSAELGIPTANVPIEELSVEFNNLSLGIYFGFAKVQAIDKQLSVDSRSDGTKVEFNYGRYLSKEKDDLNVLPVVLSIGKNPFYGNNFKTIELHIIHKFNKDFYGAKVKFCILGYLRPELDYTTKEALIKDINIDIYKSLSVLSKDSYKSLGSLLDD</sequence>
<accession>A0A7H9B6P9</accession>
<evidence type="ECO:0000256" key="4">
    <source>
        <dbReference type="ARBA" id="ARBA00012105"/>
    </source>
</evidence>
<feature type="domain" description="Riboflavin kinase" evidence="12">
    <location>
        <begin position="20"/>
        <end position="176"/>
    </location>
</feature>
<dbReference type="InterPro" id="IPR023465">
    <property type="entry name" value="Riboflavin_kinase_dom_sf"/>
</dbReference>
<dbReference type="GO" id="GO:0005524">
    <property type="term" value="F:ATP binding"/>
    <property type="evidence" value="ECO:0007669"/>
    <property type="project" value="UniProtKB-KW"/>
</dbReference>
<dbReference type="InterPro" id="IPR015865">
    <property type="entry name" value="Riboflavin_kinase_bac/euk"/>
</dbReference>
<dbReference type="KEGG" id="zmk:HG535_0F05060"/>
<keyword evidence="10" id="KW-0067">ATP-binding</keyword>
<dbReference type="Pfam" id="PF01687">
    <property type="entry name" value="Flavokinase"/>
    <property type="match status" value="1"/>
</dbReference>
<dbReference type="RefSeq" id="XP_037145719.1">
    <property type="nucleotide sequence ID" value="XM_037289824.1"/>
</dbReference>
<dbReference type="Gene3D" id="2.40.30.30">
    <property type="entry name" value="Riboflavin kinase-like"/>
    <property type="match status" value="1"/>
</dbReference>
<evidence type="ECO:0000256" key="6">
    <source>
        <dbReference type="ARBA" id="ARBA00022630"/>
    </source>
</evidence>
<evidence type="ECO:0000256" key="7">
    <source>
        <dbReference type="ARBA" id="ARBA00022643"/>
    </source>
</evidence>
<evidence type="ECO:0000256" key="5">
    <source>
        <dbReference type="ARBA" id="ARBA00017394"/>
    </source>
</evidence>
<proteinExistence type="inferred from homology"/>
<evidence type="ECO:0000313" key="13">
    <source>
        <dbReference type="EMBL" id="QLG73994.1"/>
    </source>
</evidence>
<dbReference type="UniPathway" id="UPA00276">
    <property type="reaction ID" value="UER00406"/>
</dbReference>
<dbReference type="OrthoDB" id="276388at2759"/>
<dbReference type="PANTHER" id="PTHR22749:SF6">
    <property type="entry name" value="RIBOFLAVIN KINASE"/>
    <property type="match status" value="1"/>
</dbReference>
<evidence type="ECO:0000256" key="11">
    <source>
        <dbReference type="ARBA" id="ARBA00029960"/>
    </source>
</evidence>